<dbReference type="GO" id="GO:0005886">
    <property type="term" value="C:plasma membrane"/>
    <property type="evidence" value="ECO:0007669"/>
    <property type="project" value="TreeGrafter"/>
</dbReference>
<dbReference type="InterPro" id="IPR058626">
    <property type="entry name" value="MdtA-like_b-barrel"/>
</dbReference>
<dbReference type="Pfam" id="PF25917">
    <property type="entry name" value="BSH_RND"/>
    <property type="match status" value="1"/>
</dbReference>
<feature type="domain" description="Multidrug resistance protein MdtA-like alpha-helical hairpin" evidence="2">
    <location>
        <begin position="107"/>
        <end position="173"/>
    </location>
</feature>
<evidence type="ECO:0000313" key="6">
    <source>
        <dbReference type="EMBL" id="AII14011.1"/>
    </source>
</evidence>
<dbReference type="Gene3D" id="2.40.420.20">
    <property type="match status" value="1"/>
</dbReference>
<dbReference type="InterPro" id="IPR006143">
    <property type="entry name" value="RND_pump_MFP"/>
</dbReference>
<dbReference type="Gene3D" id="2.40.30.170">
    <property type="match status" value="1"/>
</dbReference>
<dbReference type="Gene3D" id="2.40.50.100">
    <property type="match status" value="1"/>
</dbReference>
<dbReference type="GO" id="GO:0030313">
    <property type="term" value="C:cell envelope"/>
    <property type="evidence" value="ECO:0007669"/>
    <property type="project" value="UniProtKB-SubCell"/>
</dbReference>
<evidence type="ECO:0000259" key="2">
    <source>
        <dbReference type="Pfam" id="PF25876"/>
    </source>
</evidence>
<dbReference type="NCBIfam" id="TIGR01730">
    <property type="entry name" value="RND_mfp"/>
    <property type="match status" value="1"/>
</dbReference>
<dbReference type="AlphaFoldDB" id="A0A076F7I8"/>
<evidence type="ECO:0000313" key="7">
    <source>
        <dbReference type="Proteomes" id="UP000028486"/>
    </source>
</evidence>
<dbReference type="PANTHER" id="PTHR30158">
    <property type="entry name" value="ACRA/E-RELATED COMPONENT OF DRUG EFFLUX TRANSPORTER"/>
    <property type="match status" value="1"/>
</dbReference>
<evidence type="ECO:0000259" key="4">
    <source>
        <dbReference type="Pfam" id="PF25944"/>
    </source>
</evidence>
<dbReference type="GO" id="GO:0046677">
    <property type="term" value="P:response to antibiotic"/>
    <property type="evidence" value="ECO:0007669"/>
    <property type="project" value="TreeGrafter"/>
</dbReference>
<keyword evidence="7" id="KW-1185">Reference proteome</keyword>
<dbReference type="RefSeq" id="WP_038452609.1">
    <property type="nucleotide sequence ID" value="NZ_CP009043.1"/>
</dbReference>
<name>A0A076F7I8_9BACT</name>
<dbReference type="PROSITE" id="PS51257">
    <property type="entry name" value="PROKAR_LIPOPROTEIN"/>
    <property type="match status" value="1"/>
</dbReference>
<dbReference type="STRING" id="1244531.CIG2463D_0136"/>
<dbReference type="PATRIC" id="fig|1244531.5.peg.143"/>
<evidence type="ECO:0000259" key="5">
    <source>
        <dbReference type="Pfam" id="PF25989"/>
    </source>
</evidence>
<accession>A0A076F7I8</accession>
<dbReference type="InterPro" id="IPR058624">
    <property type="entry name" value="MdtA-like_HH"/>
</dbReference>
<protein>
    <submittedName>
        <fullName evidence="6">Multidrug efflux system CmeABC, periplasmic fusion protein CmeA</fullName>
    </submittedName>
</protein>
<dbReference type="KEGG" id="caj:CIG1485E_0133"/>
<comment type="similarity">
    <text evidence="1">Belongs to the membrane fusion protein (MFP) (TC 8.A.1) family.</text>
</comment>
<sequence>MNKIYGLSILATVILFSGCFSQTDKKQNAQAGGMPPLPVGVFVAKAGDIPIVLNYSGQTTSNMDVTLKAKVAGTIEKQFFKAGDRVQAGDKLYLIDQAKYKAVYDSSLANLKVAEANFNNAKTDFDRSLKLHANSAISQKEFDSSKATFESTKASVLAAKANLQNSKIDLDYSVVTAPFSGVIGDSLKDVGSYVSSADSDLVRLTKLNPIYVDFAISDVNRLEIAQKLGSKEWVQLNSLVTMKYEGKDYNGTLDFIDNVIDQSSGTVSAKAKFDNNATKLRPGAFATVEVYGFYQKNGFKIPQVAILQDLVNPFVYTIKDGKVVKNPIKIVSQDATSAIISSGLNDGDIIIIDNFKKIREGQSVQPVQDTKGNK</sequence>
<dbReference type="InterPro" id="IPR058625">
    <property type="entry name" value="MdtA-like_BSH"/>
</dbReference>
<evidence type="ECO:0000256" key="1">
    <source>
        <dbReference type="ARBA" id="ARBA00009477"/>
    </source>
</evidence>
<dbReference type="Proteomes" id="UP000028486">
    <property type="component" value="Chromosome"/>
</dbReference>
<dbReference type="Gene3D" id="1.10.287.470">
    <property type="entry name" value="Helix hairpin bin"/>
    <property type="match status" value="1"/>
</dbReference>
<dbReference type="InterPro" id="IPR058637">
    <property type="entry name" value="YknX-like_C"/>
</dbReference>
<evidence type="ECO:0000259" key="3">
    <source>
        <dbReference type="Pfam" id="PF25917"/>
    </source>
</evidence>
<dbReference type="Pfam" id="PF25876">
    <property type="entry name" value="HH_MFP_RND"/>
    <property type="match status" value="1"/>
</dbReference>
<organism evidence="6 7">
    <name type="scientific">Campylobacter iguaniorum</name>
    <dbReference type="NCBI Taxonomy" id="1244531"/>
    <lineage>
        <taxon>Bacteria</taxon>
        <taxon>Pseudomonadati</taxon>
        <taxon>Campylobacterota</taxon>
        <taxon>Epsilonproteobacteria</taxon>
        <taxon>Campylobacterales</taxon>
        <taxon>Campylobacteraceae</taxon>
        <taxon>Campylobacter</taxon>
    </lineage>
</organism>
<feature type="domain" description="Multidrug resistance protein MdtA-like beta-barrel" evidence="4">
    <location>
        <begin position="209"/>
        <end position="290"/>
    </location>
</feature>
<proteinExistence type="inferred from homology"/>
<reference evidence="7" key="1">
    <citation type="journal article" date="2014" name="Genome Announc.">
        <title>Complete Genome Sequence of Campylobacter iguaniorum Strain 1485ET, Isolated from a Bearded Dragon (Pogona vitticeps).</title>
        <authorList>
            <person name="Gilbert M.J."/>
            <person name="Miller W.G."/>
            <person name="Yee E."/>
            <person name="Kik M."/>
            <person name="Wagenaar J.A."/>
            <person name="Duim B."/>
        </authorList>
    </citation>
    <scope>NUCLEOTIDE SEQUENCE [LARGE SCALE GENOMIC DNA]</scope>
    <source>
        <strain evidence="7">1485E</strain>
    </source>
</reference>
<dbReference type="Pfam" id="PF25989">
    <property type="entry name" value="YknX_C"/>
    <property type="match status" value="1"/>
</dbReference>
<feature type="domain" description="YknX-like C-terminal permuted SH3-like" evidence="5">
    <location>
        <begin position="299"/>
        <end position="365"/>
    </location>
</feature>
<dbReference type="eggNOG" id="COG0845">
    <property type="taxonomic scope" value="Bacteria"/>
</dbReference>
<feature type="domain" description="Multidrug resistance protein MdtA-like barrel-sandwich hybrid" evidence="3">
    <location>
        <begin position="65"/>
        <end position="200"/>
    </location>
</feature>
<dbReference type="OrthoDB" id="9772050at2"/>
<gene>
    <name evidence="6" type="primary">cmeA</name>
    <name evidence="6" type="ORF">CIG1485E_0133</name>
</gene>
<dbReference type="EMBL" id="CP009043">
    <property type="protein sequence ID" value="AII14011.1"/>
    <property type="molecule type" value="Genomic_DNA"/>
</dbReference>
<dbReference type="Pfam" id="PF25944">
    <property type="entry name" value="Beta-barrel_RND"/>
    <property type="match status" value="1"/>
</dbReference>
<dbReference type="GO" id="GO:0022857">
    <property type="term" value="F:transmembrane transporter activity"/>
    <property type="evidence" value="ECO:0007669"/>
    <property type="project" value="InterPro"/>
</dbReference>
<dbReference type="HOGENOM" id="CLU_018816_2_1_7"/>
<dbReference type="SUPFAM" id="SSF111369">
    <property type="entry name" value="HlyD-like secretion proteins"/>
    <property type="match status" value="1"/>
</dbReference>